<keyword evidence="5" id="KW-0677">Repeat</keyword>
<dbReference type="PROSITE" id="PS50297">
    <property type="entry name" value="ANK_REP_REGION"/>
    <property type="match status" value="11"/>
</dbReference>
<feature type="transmembrane region" description="Helical" evidence="15">
    <location>
        <begin position="965"/>
        <end position="987"/>
    </location>
</feature>
<dbReference type="PANTHER" id="PTHR47143:SF1">
    <property type="entry name" value="ION_TRANS DOMAIN-CONTAINING PROTEIN"/>
    <property type="match status" value="1"/>
</dbReference>
<sequence>MELQDKNSNDKKNSTKFATASHIIAATARTHRVAPTNSDQKKRRASRSLRISTVGSNFPGFPIDVQIAEEDGGDQNISLWQAIRVGKISIVNKCLEDENTSVNSKDERGMSALHYAAYYDRHDTAKLLLQRGAVVDPLTPENKMTPLHIAAKQNCVSAAKVLLNFNADAHARDIKGSVPLHIAARQGREEFTKVLLSSTGANPNVCDTDNMTPLHQAALKGNLAVCNLLVQYGADIRAKEVNDITPLMIAAVGGHTDIMSMLLETAKKQYTVPHDYLEDCDNEGNTALHLAISNGHFEASVLCLDNGADVDSRKGNGFSGLHIASVNGYTDIASMLITRGANINDKDEEQMTPLHRAAIYNRVEVMRLLLSKGAFIEAQDMEHFTPLLGAAWKGQSDAALYLLKSGADIEATDYQSKTCLHWSVEGTHREFVKMILENGGESLLGRQDKKDQTSVHYAAENGDAQLINILMSHGAKLDSKDIEEKIPLHIAAQYGRVNCVEVLANANPKQINEDDVDGRTPLLLASLYGHYKVVIYLLKIGADLSSRDDSRMSALTLACSQGHMDTALILIKNHADIDAVDKNKNSALHHSAGKGYADVTMQLLSKGADVTLENENGQNALEVAIDNIQEDTARVIVEHESWQKTLVARGKNGYTPLKSLIEKLPDVALNVLDKCVTYSNPDKTVTDLKVTYDYKYIDTDPATVDTNFRWNALSTMIECGRESLVSHELSQQILKLKWRRFVRYFFALDFITYTIFLVSLTLYAAYNPLIATPDLNADGCPNTSDFYNADGSLMKQNYNMVVLEIVIALFCVIQVFKEVFEFFNQKLQYFLDYVNYTELGLYTCSFIFVHPIFEKPCAMAWRAGACAIFLAWITFILYVRRFDLFGIYVVMFFSVLKSLMKAIIVFILFAFAFGTAFFILFSRLEVFGDMPSSVMKVIVMTLGELDYTDIFYAEDLAPFDVTAHVLFVIFIFLMPIVLMNLLVGIAVGDIDKVQKNAYLEKIEMDVDFIERIETNVPKVIQKCLYVRTETDEPNKNQDAWWMKISKILVRHQKNEEAIETEKNRDRTNEKLDRMQHQIDSLCSRQRSMNVLLEQQSDLMKLIGNKMDVNAEEDEYMTTQRWLDGMYSELEEPGFITK</sequence>
<keyword evidence="6 15" id="KW-1133">Transmembrane helix</keyword>
<evidence type="ECO:0000256" key="10">
    <source>
        <dbReference type="ARBA" id="ARBA00023180"/>
    </source>
</evidence>
<dbReference type="InterPro" id="IPR052076">
    <property type="entry name" value="TRP_cation_channel"/>
</dbReference>
<feature type="region of interest" description="Disordered" evidence="14">
    <location>
        <begin position="28"/>
        <end position="48"/>
    </location>
</feature>
<protein>
    <submittedName>
        <fullName evidence="18">Transient receptor potential cation channel subfamily A member 1-like</fullName>
    </submittedName>
</protein>
<dbReference type="Gene3D" id="1.10.287.70">
    <property type="match status" value="1"/>
</dbReference>
<evidence type="ECO:0000256" key="2">
    <source>
        <dbReference type="ARBA" id="ARBA00022448"/>
    </source>
</evidence>
<evidence type="ECO:0000256" key="12">
    <source>
        <dbReference type="PROSITE-ProRule" id="PRU00023"/>
    </source>
</evidence>
<evidence type="ECO:0000256" key="6">
    <source>
        <dbReference type="ARBA" id="ARBA00022989"/>
    </source>
</evidence>
<dbReference type="Pfam" id="PF12796">
    <property type="entry name" value="Ank_2"/>
    <property type="match status" value="5"/>
</dbReference>
<feature type="transmembrane region" description="Helical" evidence="15">
    <location>
        <begin position="744"/>
        <end position="766"/>
    </location>
</feature>
<evidence type="ECO:0000313" key="18">
    <source>
        <dbReference type="RefSeq" id="XP_002741541.2"/>
    </source>
</evidence>
<feature type="repeat" description="ANK" evidence="12">
    <location>
        <begin position="550"/>
        <end position="582"/>
    </location>
</feature>
<keyword evidence="7 12" id="KW-0040">ANK repeat</keyword>
<dbReference type="Pfam" id="PF13637">
    <property type="entry name" value="Ank_4"/>
    <property type="match status" value="1"/>
</dbReference>
<proteinExistence type="predicted"/>
<keyword evidence="8" id="KW-0406">Ion transport</keyword>
<keyword evidence="3" id="KW-0716">Sensory transduction</keyword>
<dbReference type="InterPro" id="IPR002110">
    <property type="entry name" value="Ankyrin_rpt"/>
</dbReference>
<dbReference type="PRINTS" id="PR01415">
    <property type="entry name" value="ANKYRIN"/>
</dbReference>
<feature type="repeat" description="ANK" evidence="12">
    <location>
        <begin position="450"/>
        <end position="482"/>
    </location>
</feature>
<feature type="domain" description="Ion transport" evidence="16">
    <location>
        <begin position="795"/>
        <end position="996"/>
    </location>
</feature>
<feature type="coiled-coil region" evidence="13">
    <location>
        <begin position="1050"/>
        <end position="1084"/>
    </location>
</feature>
<dbReference type="SUPFAM" id="SSF48403">
    <property type="entry name" value="Ankyrin repeat"/>
    <property type="match status" value="2"/>
</dbReference>
<keyword evidence="13" id="KW-0175">Coiled coil</keyword>
<feature type="repeat" description="ANK" evidence="12">
    <location>
        <begin position="175"/>
        <end position="208"/>
    </location>
</feature>
<evidence type="ECO:0000256" key="9">
    <source>
        <dbReference type="ARBA" id="ARBA00023136"/>
    </source>
</evidence>
<evidence type="ECO:0000256" key="7">
    <source>
        <dbReference type="ARBA" id="ARBA00023043"/>
    </source>
</evidence>
<comment type="subcellular location">
    <subcellularLocation>
        <location evidence="1">Membrane</location>
        <topology evidence="1">Multi-pass membrane protein</topology>
    </subcellularLocation>
</comment>
<keyword evidence="10" id="KW-0325">Glycoprotein</keyword>
<feature type="transmembrane region" description="Helical" evidence="15">
    <location>
        <begin position="899"/>
        <end position="921"/>
    </location>
</feature>
<accession>A0ABM0H0K5</accession>
<dbReference type="RefSeq" id="XP_002741541.2">
    <property type="nucleotide sequence ID" value="XM_002741495.2"/>
</dbReference>
<dbReference type="Pfam" id="PF00520">
    <property type="entry name" value="Ion_trans"/>
    <property type="match status" value="1"/>
</dbReference>
<evidence type="ECO:0000259" key="16">
    <source>
        <dbReference type="Pfam" id="PF00520"/>
    </source>
</evidence>
<feature type="repeat" description="ANK" evidence="12">
    <location>
        <begin position="382"/>
        <end position="414"/>
    </location>
</feature>
<dbReference type="Gene3D" id="1.25.40.20">
    <property type="entry name" value="Ankyrin repeat-containing domain"/>
    <property type="match status" value="6"/>
</dbReference>
<feature type="repeat" description="ANK" evidence="12">
    <location>
        <begin position="108"/>
        <end position="140"/>
    </location>
</feature>
<name>A0ABM0H0K5_SACKO</name>
<feature type="repeat" description="ANK" evidence="12">
    <location>
        <begin position="517"/>
        <end position="549"/>
    </location>
</feature>
<dbReference type="PROSITE" id="PS50088">
    <property type="entry name" value="ANK_REPEAT"/>
    <property type="match status" value="12"/>
</dbReference>
<keyword evidence="4 15" id="KW-0812">Transmembrane</keyword>
<dbReference type="Proteomes" id="UP000694865">
    <property type="component" value="Unplaced"/>
</dbReference>
<evidence type="ECO:0000256" key="11">
    <source>
        <dbReference type="ARBA" id="ARBA00023303"/>
    </source>
</evidence>
<evidence type="ECO:0000256" key="1">
    <source>
        <dbReference type="ARBA" id="ARBA00004141"/>
    </source>
</evidence>
<feature type="repeat" description="ANK" evidence="12">
    <location>
        <begin position="583"/>
        <end position="615"/>
    </location>
</feature>
<organism evidence="17 18">
    <name type="scientific">Saccoglossus kowalevskii</name>
    <name type="common">Acorn worm</name>
    <dbReference type="NCBI Taxonomy" id="10224"/>
    <lineage>
        <taxon>Eukaryota</taxon>
        <taxon>Metazoa</taxon>
        <taxon>Hemichordata</taxon>
        <taxon>Enteropneusta</taxon>
        <taxon>Harrimaniidae</taxon>
        <taxon>Saccoglossus</taxon>
    </lineage>
</organism>
<feature type="repeat" description="ANK" evidence="12">
    <location>
        <begin position="283"/>
        <end position="315"/>
    </location>
</feature>
<feature type="repeat" description="ANK" evidence="12">
    <location>
        <begin position="316"/>
        <end position="348"/>
    </location>
</feature>
<dbReference type="InterPro" id="IPR005821">
    <property type="entry name" value="Ion_trans_dom"/>
</dbReference>
<keyword evidence="17" id="KW-1185">Reference proteome</keyword>
<evidence type="ECO:0000256" key="15">
    <source>
        <dbReference type="SAM" id="Phobius"/>
    </source>
</evidence>
<dbReference type="InterPro" id="IPR036770">
    <property type="entry name" value="Ankyrin_rpt-contain_sf"/>
</dbReference>
<evidence type="ECO:0000256" key="3">
    <source>
        <dbReference type="ARBA" id="ARBA00022606"/>
    </source>
</evidence>
<keyword evidence="9 15" id="KW-0472">Membrane</keyword>
<dbReference type="SMART" id="SM00248">
    <property type="entry name" value="ANK"/>
    <property type="match status" value="18"/>
</dbReference>
<dbReference type="GeneID" id="100372296"/>
<evidence type="ECO:0000256" key="4">
    <source>
        <dbReference type="ARBA" id="ARBA00022692"/>
    </source>
</evidence>
<feature type="transmembrane region" description="Helical" evidence="15">
    <location>
        <begin position="859"/>
        <end position="879"/>
    </location>
</feature>
<feature type="repeat" description="ANK" evidence="12">
    <location>
        <begin position="209"/>
        <end position="241"/>
    </location>
</feature>
<feature type="repeat" description="ANK" evidence="12">
    <location>
        <begin position="142"/>
        <end position="174"/>
    </location>
</feature>
<evidence type="ECO:0000256" key="5">
    <source>
        <dbReference type="ARBA" id="ARBA00022737"/>
    </source>
</evidence>
<keyword evidence="2" id="KW-0813">Transport</keyword>
<evidence type="ECO:0000256" key="8">
    <source>
        <dbReference type="ARBA" id="ARBA00023065"/>
    </source>
</evidence>
<reference evidence="18" key="1">
    <citation type="submission" date="2025-08" db="UniProtKB">
        <authorList>
            <consortium name="RefSeq"/>
        </authorList>
    </citation>
    <scope>IDENTIFICATION</scope>
    <source>
        <tissue evidence="18">Testes</tissue>
    </source>
</reference>
<keyword evidence="11" id="KW-0407">Ion channel</keyword>
<evidence type="ECO:0000256" key="13">
    <source>
        <dbReference type="SAM" id="Coils"/>
    </source>
</evidence>
<gene>
    <name evidence="18" type="primary">LOC100372296</name>
</gene>
<evidence type="ECO:0000313" key="17">
    <source>
        <dbReference type="Proteomes" id="UP000694865"/>
    </source>
</evidence>
<feature type="transmembrane region" description="Helical" evidence="15">
    <location>
        <begin position="798"/>
        <end position="816"/>
    </location>
</feature>
<feature type="repeat" description="ANK" evidence="12">
    <location>
        <begin position="349"/>
        <end position="381"/>
    </location>
</feature>
<dbReference type="PANTHER" id="PTHR47143">
    <property type="entry name" value="TRANSIENT RECEPTOR POTENTIAL CATION CHANNEL PROTEIN PAINLESS"/>
    <property type="match status" value="1"/>
</dbReference>
<evidence type="ECO:0000256" key="14">
    <source>
        <dbReference type="SAM" id="MobiDB-lite"/>
    </source>
</evidence>